<dbReference type="Pfam" id="PF04221">
    <property type="entry name" value="RelB"/>
    <property type="match status" value="1"/>
</dbReference>
<dbReference type="InterPro" id="IPR007337">
    <property type="entry name" value="RelB/DinJ"/>
</dbReference>
<gene>
    <name evidence="1" type="ORF">EGT49_02595</name>
</gene>
<proteinExistence type="predicted"/>
<dbReference type="EMBL" id="RKLY01000004">
    <property type="protein sequence ID" value="TGD24657.1"/>
    <property type="molecule type" value="Genomic_DNA"/>
</dbReference>
<evidence type="ECO:0000313" key="1">
    <source>
        <dbReference type="EMBL" id="TGD24657.1"/>
    </source>
</evidence>
<dbReference type="Proteomes" id="UP000298021">
    <property type="component" value="Unassembled WGS sequence"/>
</dbReference>
<name>A0A4Z0JR61_9LACO</name>
<dbReference type="GO" id="GO:0006355">
    <property type="term" value="P:regulation of DNA-templated transcription"/>
    <property type="evidence" value="ECO:0007669"/>
    <property type="project" value="InterPro"/>
</dbReference>
<accession>A0A4Z0JR61</accession>
<dbReference type="InterPro" id="IPR013321">
    <property type="entry name" value="Arc_rbn_hlx_hlx"/>
</dbReference>
<evidence type="ECO:0008006" key="3">
    <source>
        <dbReference type="Google" id="ProtNLM"/>
    </source>
</evidence>
<evidence type="ECO:0000313" key="2">
    <source>
        <dbReference type="Proteomes" id="UP000298021"/>
    </source>
</evidence>
<dbReference type="AlphaFoldDB" id="A0A4Z0JR61"/>
<organism evidence="1 2">
    <name type="scientific">Companilactobacillus suantsaicola</name>
    <dbReference type="NCBI Taxonomy" id="2487723"/>
    <lineage>
        <taxon>Bacteria</taxon>
        <taxon>Bacillati</taxon>
        <taxon>Bacillota</taxon>
        <taxon>Bacilli</taxon>
        <taxon>Lactobacillales</taxon>
        <taxon>Lactobacillaceae</taxon>
        <taxon>Companilactobacillus</taxon>
    </lineage>
</organism>
<dbReference type="OrthoDB" id="9804867at2"/>
<protein>
    <recommendedName>
        <fullName evidence="3">Type II toxin-antitoxin system RelB/DinJ family antitoxin</fullName>
    </recommendedName>
</protein>
<keyword evidence="2" id="KW-1185">Reference proteome</keyword>
<comment type="caution">
    <text evidence="1">The sequence shown here is derived from an EMBL/GenBank/DDBJ whole genome shotgun (WGS) entry which is preliminary data.</text>
</comment>
<reference evidence="1 2" key="1">
    <citation type="submission" date="2018-10" db="EMBL/GenBank/DDBJ databases">
        <title>Lactobacillus sp. R7 and Lactobacillus sp. R19 isolated from fermented mustard green product of Taiwan.</title>
        <authorList>
            <person name="Lin S.-T."/>
        </authorList>
    </citation>
    <scope>NUCLEOTIDE SEQUENCE [LARGE SCALE GENOMIC DNA]</scope>
    <source>
        <strain evidence="1 2">BCRC 81127</strain>
    </source>
</reference>
<sequence length="70" mass="8051">MTVAKEDEVTIQVDMKLQKDVKRVLKNLGMTTKDAITLLYKQIAKTNSYPVDLTLTEKEIANIIEKRNKK</sequence>
<dbReference type="Gene3D" id="1.10.1220.10">
    <property type="entry name" value="Met repressor-like"/>
    <property type="match status" value="1"/>
</dbReference>